<dbReference type="Pfam" id="PF13609">
    <property type="entry name" value="Porin_4"/>
    <property type="match status" value="1"/>
</dbReference>
<evidence type="ECO:0000256" key="7">
    <source>
        <dbReference type="ARBA" id="ARBA00023065"/>
    </source>
</evidence>
<keyword evidence="10" id="KW-0998">Cell outer membrane</keyword>
<dbReference type="InterPro" id="IPR002299">
    <property type="entry name" value="Porin_Neis"/>
</dbReference>
<keyword evidence="6" id="KW-0732">Signal</keyword>
<evidence type="ECO:0000259" key="11">
    <source>
        <dbReference type="Pfam" id="PF13609"/>
    </source>
</evidence>
<comment type="caution">
    <text evidence="12">The sequence shown here is derived from an EMBL/GenBank/DDBJ whole genome shotgun (WGS) entry which is preliminary data.</text>
</comment>
<evidence type="ECO:0000313" key="13">
    <source>
        <dbReference type="Proteomes" id="UP000239406"/>
    </source>
</evidence>
<dbReference type="GO" id="GO:0006811">
    <property type="term" value="P:monoatomic ion transport"/>
    <property type="evidence" value="ECO:0007669"/>
    <property type="project" value="UniProtKB-KW"/>
</dbReference>
<reference evidence="12 13" key="1">
    <citation type="submission" date="2018-02" db="EMBL/GenBank/DDBJ databases">
        <title>Reclassifiation of [Polyangium] brachysporum DSM 7029 as Guopingzhaonella breviflexa gen. nov., sp. nov., a member of the family Comamonadaceae.</title>
        <authorList>
            <person name="Tang B."/>
        </authorList>
    </citation>
    <scope>NUCLEOTIDE SEQUENCE [LARGE SCALE GENOMIC DNA]</scope>
    <source>
        <strain evidence="12 13">DSM 15344</strain>
    </source>
</reference>
<protein>
    <recommendedName>
        <fullName evidence="11">Porin domain-containing protein</fullName>
    </recommendedName>
</protein>
<evidence type="ECO:0000256" key="9">
    <source>
        <dbReference type="ARBA" id="ARBA00023136"/>
    </source>
</evidence>
<keyword evidence="9" id="KW-0472">Membrane</keyword>
<feature type="domain" description="Porin" evidence="11">
    <location>
        <begin position="13"/>
        <end position="310"/>
    </location>
</feature>
<accession>A0A2S5T4M3</accession>
<keyword evidence="4" id="KW-1134">Transmembrane beta strand</keyword>
<name>A0A2S5T4M3_9BURK</name>
<dbReference type="PRINTS" id="PR00184">
    <property type="entry name" value="NEISSPPORIN"/>
</dbReference>
<keyword evidence="7" id="KW-0406">Ion transport</keyword>
<dbReference type="PANTHER" id="PTHR34501:SF9">
    <property type="entry name" value="MAJOR OUTER MEMBRANE PROTEIN P.IA"/>
    <property type="match status" value="1"/>
</dbReference>
<dbReference type="Gene3D" id="2.40.160.10">
    <property type="entry name" value="Porin"/>
    <property type="match status" value="1"/>
</dbReference>
<evidence type="ECO:0000256" key="5">
    <source>
        <dbReference type="ARBA" id="ARBA00022692"/>
    </source>
</evidence>
<keyword evidence="5" id="KW-0812">Transmembrane</keyword>
<dbReference type="GO" id="GO:0046930">
    <property type="term" value="C:pore complex"/>
    <property type="evidence" value="ECO:0007669"/>
    <property type="project" value="UniProtKB-KW"/>
</dbReference>
<evidence type="ECO:0000256" key="10">
    <source>
        <dbReference type="ARBA" id="ARBA00023237"/>
    </source>
</evidence>
<dbReference type="CDD" id="cd00342">
    <property type="entry name" value="gram_neg_porins"/>
    <property type="match status" value="1"/>
</dbReference>
<dbReference type="SUPFAM" id="SSF56935">
    <property type="entry name" value="Porins"/>
    <property type="match status" value="1"/>
</dbReference>
<dbReference type="InterPro" id="IPR050298">
    <property type="entry name" value="Gram-neg_bact_OMP"/>
</dbReference>
<dbReference type="AlphaFoldDB" id="A0A2S5T4M3"/>
<dbReference type="GO" id="GO:0009279">
    <property type="term" value="C:cell outer membrane"/>
    <property type="evidence" value="ECO:0007669"/>
    <property type="project" value="UniProtKB-SubCell"/>
</dbReference>
<evidence type="ECO:0000256" key="2">
    <source>
        <dbReference type="ARBA" id="ARBA00011233"/>
    </source>
</evidence>
<evidence type="ECO:0000256" key="3">
    <source>
        <dbReference type="ARBA" id="ARBA00022448"/>
    </source>
</evidence>
<comment type="subcellular location">
    <subcellularLocation>
        <location evidence="1">Cell outer membrane</location>
        <topology evidence="1">Multi-pass membrane protein</topology>
    </subcellularLocation>
</comment>
<evidence type="ECO:0000256" key="8">
    <source>
        <dbReference type="ARBA" id="ARBA00023114"/>
    </source>
</evidence>
<dbReference type="InterPro" id="IPR033900">
    <property type="entry name" value="Gram_neg_porin_domain"/>
</dbReference>
<evidence type="ECO:0000256" key="4">
    <source>
        <dbReference type="ARBA" id="ARBA00022452"/>
    </source>
</evidence>
<evidence type="ECO:0000256" key="1">
    <source>
        <dbReference type="ARBA" id="ARBA00004571"/>
    </source>
</evidence>
<dbReference type="InterPro" id="IPR023614">
    <property type="entry name" value="Porin_dom_sf"/>
</dbReference>
<proteinExistence type="predicted"/>
<keyword evidence="13" id="KW-1185">Reference proteome</keyword>
<dbReference type="GO" id="GO:0015288">
    <property type="term" value="F:porin activity"/>
    <property type="evidence" value="ECO:0007669"/>
    <property type="project" value="UniProtKB-KW"/>
</dbReference>
<comment type="subunit">
    <text evidence="2">Homotrimer.</text>
</comment>
<evidence type="ECO:0000313" key="12">
    <source>
        <dbReference type="EMBL" id="PPE69931.1"/>
    </source>
</evidence>
<dbReference type="PANTHER" id="PTHR34501">
    <property type="entry name" value="PROTEIN YDDL-RELATED"/>
    <property type="match status" value="1"/>
</dbReference>
<gene>
    <name evidence="12" type="ORF">C1702_08655</name>
</gene>
<organism evidence="12 13">
    <name type="scientific">Caldimonas thermodepolymerans</name>
    <dbReference type="NCBI Taxonomy" id="215580"/>
    <lineage>
        <taxon>Bacteria</taxon>
        <taxon>Pseudomonadati</taxon>
        <taxon>Pseudomonadota</taxon>
        <taxon>Betaproteobacteria</taxon>
        <taxon>Burkholderiales</taxon>
        <taxon>Sphaerotilaceae</taxon>
        <taxon>Caldimonas</taxon>
    </lineage>
</organism>
<dbReference type="Proteomes" id="UP000239406">
    <property type="component" value="Unassembled WGS sequence"/>
</dbReference>
<sequence length="337" mass="35674">MHMIRPLIASVACAVATFGTAAQAESQVNLYGVVSTDFVSASNVYENGKSSRRTSLDGGRWAPSRFGLRGSEDLGGGLSATFNLEAGLSPDTGAAAGTFWNRGSHVGLKGDFGQVTFGRQWNLNDDVMCGYFICGGYAAFSYTEFGWLSDTVNNSVKYYSPSFGGVQLGVLYGFGEQPGSTSAGSTLELSGTYSAGPLSVGLTHHQSKALVGSEKDKLTSLGASYSFGELRARLAYAVSDFEASGLDEAATYDLGIDWFGLPSTRLSLDYVARDLKGSGDDSHFIRLVGDYSLSKRTGFTANVIYLKNRGDAAEAFYGEGAPGQSQTVFTVGVRHSF</sequence>
<keyword evidence="8" id="KW-0626">Porin</keyword>
<keyword evidence="3" id="KW-0813">Transport</keyword>
<dbReference type="EMBL" id="PSNY01000008">
    <property type="protein sequence ID" value="PPE69931.1"/>
    <property type="molecule type" value="Genomic_DNA"/>
</dbReference>
<evidence type="ECO:0000256" key="6">
    <source>
        <dbReference type="ARBA" id="ARBA00022729"/>
    </source>
</evidence>